<name>A0ABW7NMC4_9PSED</name>
<dbReference type="Proteomes" id="UP001610657">
    <property type="component" value="Unassembled WGS sequence"/>
</dbReference>
<dbReference type="SMART" id="SM00530">
    <property type="entry name" value="HTH_XRE"/>
    <property type="match status" value="1"/>
</dbReference>
<evidence type="ECO:0000313" key="5">
    <source>
        <dbReference type="EMBL" id="MFH7516075.1"/>
    </source>
</evidence>
<evidence type="ECO:0000259" key="4">
    <source>
        <dbReference type="PROSITE" id="PS50943"/>
    </source>
</evidence>
<dbReference type="SUPFAM" id="SSF51306">
    <property type="entry name" value="LexA/Signal peptidase"/>
    <property type="match status" value="1"/>
</dbReference>
<proteinExistence type="predicted"/>
<dbReference type="PROSITE" id="PS50943">
    <property type="entry name" value="HTH_CROC1"/>
    <property type="match status" value="1"/>
</dbReference>
<keyword evidence="6" id="KW-1185">Reference proteome</keyword>
<sequence length="283" mass="31381">MINYQLCYLIAHMNKPTRTPLSDWQLADAERLRAVYRKRVAESKDKPGARPLNQAEVGERCGWNSPQSAFSQYANGKVALNLDALIRLSKALDFEPADVSPTLADGIARASEDHLDVASKSGHASANTPMPTDGEPHIDLDSSYSFIPQYTAMAAAGAGHDNPHVEIRSTLAFKKEWLATKGLQPRNLRVIYADGESMWPTINNQDVLLVDSSQVEPVENGVFVIESGIDGTVVKRLVRAPLQQWILRSDNTDKAAYPDRFYLRSESNEHQIVGRVIWRGGDL</sequence>
<evidence type="ECO:0000256" key="1">
    <source>
        <dbReference type="ARBA" id="ARBA00023015"/>
    </source>
</evidence>
<dbReference type="CDD" id="cd06529">
    <property type="entry name" value="S24_LexA-like"/>
    <property type="match status" value="1"/>
</dbReference>
<dbReference type="EMBL" id="JAVCQK010000006">
    <property type="protein sequence ID" value="MFH7516075.1"/>
    <property type="molecule type" value="Genomic_DNA"/>
</dbReference>
<accession>A0ABW7NMC4</accession>
<dbReference type="PANTHER" id="PTHR40661">
    <property type="match status" value="1"/>
</dbReference>
<evidence type="ECO:0000256" key="3">
    <source>
        <dbReference type="ARBA" id="ARBA00023163"/>
    </source>
</evidence>
<dbReference type="PANTHER" id="PTHR40661:SF3">
    <property type="entry name" value="FELS-1 PROPHAGE TRANSCRIPTIONAL REGULATOR"/>
    <property type="match status" value="1"/>
</dbReference>
<protein>
    <submittedName>
        <fullName evidence="5">LexA family transcriptional regulator</fullName>
    </submittedName>
</protein>
<feature type="domain" description="HTH cro/C1-type" evidence="4">
    <location>
        <begin position="52"/>
        <end position="99"/>
    </location>
</feature>
<organism evidence="5 6">
    <name type="scientific">Pseudomonas syringae pv. tagetis</name>
    <dbReference type="NCBI Taxonomy" id="129140"/>
    <lineage>
        <taxon>Bacteria</taxon>
        <taxon>Pseudomonadati</taxon>
        <taxon>Pseudomonadota</taxon>
        <taxon>Gammaproteobacteria</taxon>
        <taxon>Pseudomonadales</taxon>
        <taxon>Pseudomonadaceae</taxon>
        <taxon>Pseudomonas</taxon>
    </lineage>
</organism>
<keyword evidence="2" id="KW-0238">DNA-binding</keyword>
<dbReference type="InterPro" id="IPR036286">
    <property type="entry name" value="LexA/Signal_pep-like_sf"/>
</dbReference>
<reference evidence="5 6" key="1">
    <citation type="submission" date="2023-08" db="EMBL/GenBank/DDBJ databases">
        <title>Genomic and mutational analysis of Pseudomonas syringae pv. tagetis EB037 pathogenicity on sunflower.</title>
        <authorList>
            <person name="Maul J.E."/>
        </authorList>
    </citation>
    <scope>NUCLEOTIDE SEQUENCE [LARGE SCALE GENOMIC DNA]</scope>
    <source>
        <strain evidence="5 6">EB037_T1</strain>
    </source>
</reference>
<dbReference type="InterPro" id="IPR001387">
    <property type="entry name" value="Cro/C1-type_HTH"/>
</dbReference>
<gene>
    <name evidence="5" type="ORF">RA271_12905</name>
</gene>
<evidence type="ECO:0000313" key="6">
    <source>
        <dbReference type="Proteomes" id="UP001610657"/>
    </source>
</evidence>
<dbReference type="InterPro" id="IPR015927">
    <property type="entry name" value="Peptidase_S24_S26A/B/C"/>
</dbReference>
<dbReference type="SUPFAM" id="SSF47413">
    <property type="entry name" value="lambda repressor-like DNA-binding domains"/>
    <property type="match status" value="1"/>
</dbReference>
<dbReference type="Pfam" id="PF00717">
    <property type="entry name" value="Peptidase_S24"/>
    <property type="match status" value="1"/>
</dbReference>
<dbReference type="CDD" id="cd00093">
    <property type="entry name" value="HTH_XRE"/>
    <property type="match status" value="1"/>
</dbReference>
<comment type="caution">
    <text evidence="5">The sequence shown here is derived from an EMBL/GenBank/DDBJ whole genome shotgun (WGS) entry which is preliminary data.</text>
</comment>
<dbReference type="InterPro" id="IPR010982">
    <property type="entry name" value="Lambda_DNA-bd_dom_sf"/>
</dbReference>
<dbReference type="InterPro" id="IPR039418">
    <property type="entry name" value="LexA-like"/>
</dbReference>
<dbReference type="Gene3D" id="2.10.109.10">
    <property type="entry name" value="Umud Fragment, subunit A"/>
    <property type="match status" value="1"/>
</dbReference>
<dbReference type="Gene3D" id="1.10.260.40">
    <property type="entry name" value="lambda repressor-like DNA-binding domains"/>
    <property type="match status" value="1"/>
</dbReference>
<keyword evidence="3" id="KW-0804">Transcription</keyword>
<evidence type="ECO:0000256" key="2">
    <source>
        <dbReference type="ARBA" id="ARBA00023125"/>
    </source>
</evidence>
<keyword evidence="1" id="KW-0805">Transcription regulation</keyword>